<name>A0A6G2DGD1_STREE</name>
<reference evidence="2 3" key="1">
    <citation type="submission" date="2019-11" db="EMBL/GenBank/DDBJ databases">
        <title>Growth characteristics of pneumococcus vary with the chemical composition of the capsule and with environmental conditions.</title>
        <authorList>
            <person name="Tothpal A."/>
            <person name="Desobry K."/>
            <person name="Joshi S."/>
            <person name="Wyllie A.L."/>
            <person name="Weinberger D.M."/>
        </authorList>
    </citation>
    <scope>NUCLEOTIDE SEQUENCE [LARGE SCALE GENOMIC DNA]</scope>
    <source>
        <strain evidence="3">pnumococcus19F</strain>
    </source>
</reference>
<evidence type="ECO:0000259" key="1">
    <source>
        <dbReference type="Pfam" id="PF01556"/>
    </source>
</evidence>
<comment type="caution">
    <text evidence="2">The sequence shown here is derived from an EMBL/GenBank/DDBJ whole genome shotgun (WGS) entry which is preliminary data.</text>
</comment>
<dbReference type="Pfam" id="PF01556">
    <property type="entry name" value="DnaJ_C"/>
    <property type="match status" value="1"/>
</dbReference>
<proteinExistence type="predicted"/>
<feature type="non-terminal residue" evidence="2">
    <location>
        <position position="80"/>
    </location>
</feature>
<evidence type="ECO:0000313" key="3">
    <source>
        <dbReference type="Proteomes" id="UP000483094"/>
    </source>
</evidence>
<dbReference type="Proteomes" id="UP000483094">
    <property type="component" value="Unassembled WGS sequence"/>
</dbReference>
<dbReference type="SUPFAM" id="SSF49493">
    <property type="entry name" value="HSP40/DnaJ peptide-binding domain"/>
    <property type="match status" value="1"/>
</dbReference>
<dbReference type="EMBL" id="WNHQ01002409">
    <property type="protein sequence ID" value="MTV75617.1"/>
    <property type="molecule type" value="Genomic_DNA"/>
</dbReference>
<gene>
    <name evidence="2" type="ORF">GM540_16935</name>
</gene>
<organism evidence="2 3">
    <name type="scientific">Streptococcus pneumoniae</name>
    <dbReference type="NCBI Taxonomy" id="1313"/>
    <lineage>
        <taxon>Bacteria</taxon>
        <taxon>Bacillati</taxon>
        <taxon>Bacillota</taxon>
        <taxon>Bacilli</taxon>
        <taxon>Lactobacillales</taxon>
        <taxon>Streptococcaceae</taxon>
        <taxon>Streptococcus</taxon>
    </lineage>
</organism>
<feature type="non-terminal residue" evidence="2">
    <location>
        <position position="1"/>
    </location>
</feature>
<sequence length="80" mass="8602">VHGDVELVIPEGTQTGKKFRLRSKGAPSLRGGAVGDQYVTVNVVTPTGLNDRQKVALKEFAAAGDLKVNPKKKGFFDHIK</sequence>
<evidence type="ECO:0000313" key="2">
    <source>
        <dbReference type="EMBL" id="MTV75617.1"/>
    </source>
</evidence>
<accession>A0A6G2DGD1</accession>
<dbReference type="InterPro" id="IPR002939">
    <property type="entry name" value="DnaJ_C"/>
</dbReference>
<feature type="domain" description="Chaperone DnaJ C-terminal" evidence="1">
    <location>
        <begin position="2"/>
        <end position="46"/>
    </location>
</feature>
<dbReference type="InterPro" id="IPR008971">
    <property type="entry name" value="HSP40/DnaJ_pept-bd"/>
</dbReference>
<dbReference type="GO" id="GO:0006457">
    <property type="term" value="P:protein folding"/>
    <property type="evidence" value="ECO:0007669"/>
    <property type="project" value="InterPro"/>
</dbReference>
<dbReference type="Gene3D" id="2.60.260.20">
    <property type="entry name" value="Urease metallochaperone UreE, N-terminal domain"/>
    <property type="match status" value="1"/>
</dbReference>
<protein>
    <submittedName>
        <fullName evidence="2">Molecular chaperone DnaJ</fullName>
    </submittedName>
</protein>
<dbReference type="GO" id="GO:0051082">
    <property type="term" value="F:unfolded protein binding"/>
    <property type="evidence" value="ECO:0007669"/>
    <property type="project" value="InterPro"/>
</dbReference>
<dbReference type="AlphaFoldDB" id="A0A6G2DGD1"/>